<evidence type="ECO:0000313" key="1">
    <source>
        <dbReference type="EMBL" id="MFB9109793.1"/>
    </source>
</evidence>
<keyword evidence="2" id="KW-1185">Reference proteome</keyword>
<comment type="caution">
    <text evidence="1">The sequence shown here is derived from an EMBL/GenBank/DDBJ whole genome shotgun (WGS) entry which is preliminary data.</text>
</comment>
<evidence type="ECO:0008006" key="3">
    <source>
        <dbReference type="Google" id="ProtNLM"/>
    </source>
</evidence>
<accession>A0ABV5HD21</accession>
<dbReference type="PROSITE" id="PS51257">
    <property type="entry name" value="PROKAR_LIPOPROTEIN"/>
    <property type="match status" value="1"/>
</dbReference>
<reference evidence="1 2" key="1">
    <citation type="submission" date="2024-09" db="EMBL/GenBank/DDBJ databases">
        <authorList>
            <person name="Sun Q."/>
            <person name="Mori K."/>
        </authorList>
    </citation>
    <scope>NUCLEOTIDE SEQUENCE [LARGE SCALE GENOMIC DNA]</scope>
    <source>
        <strain evidence="1 2">CECT 8365</strain>
    </source>
</reference>
<gene>
    <name evidence="1" type="ORF">ACFFVK_14495</name>
</gene>
<name>A0ABV5HD21_9FLAO</name>
<dbReference type="Proteomes" id="UP001589562">
    <property type="component" value="Unassembled WGS sequence"/>
</dbReference>
<protein>
    <recommendedName>
        <fullName evidence="3">Lipoprotein</fullName>
    </recommendedName>
</protein>
<evidence type="ECO:0000313" key="2">
    <source>
        <dbReference type="Proteomes" id="UP001589562"/>
    </source>
</evidence>
<sequence length="202" mass="23979">MKLTNVLTLSFLVMLVISCKNEKQIKRKEIIENTIDSNREDFKKSKYFDEDRIKNAKYNVKYKGDDASYGELELYYVYNDSKKEEIIPYTLIMVEKYHKFKYASTAFSNLLEFYTNTKYDYDGTDASLMPYLNNIKKLNSDQKNYLMYFLKIGVENKELGSVRYLEILNRNGIGIPQNMQRADSLKKIVVELEHEHHIRVKK</sequence>
<proteinExistence type="predicted"/>
<organism evidence="1 2">
    <name type="scientific">Flavobacterium gyeonganense</name>
    <dbReference type="NCBI Taxonomy" id="1310418"/>
    <lineage>
        <taxon>Bacteria</taxon>
        <taxon>Pseudomonadati</taxon>
        <taxon>Bacteroidota</taxon>
        <taxon>Flavobacteriia</taxon>
        <taxon>Flavobacteriales</taxon>
        <taxon>Flavobacteriaceae</taxon>
        <taxon>Flavobacterium</taxon>
    </lineage>
</organism>
<dbReference type="EMBL" id="JBHMFE010000019">
    <property type="protein sequence ID" value="MFB9109793.1"/>
    <property type="molecule type" value="Genomic_DNA"/>
</dbReference>
<dbReference type="RefSeq" id="WP_223682381.1">
    <property type="nucleotide sequence ID" value="NZ_CP121112.1"/>
</dbReference>